<dbReference type="OrthoDB" id="6638236at2"/>
<name>A0A6N6WHY0_9BURK</name>
<dbReference type="RefSeq" id="WP_154559901.1">
    <property type="nucleotide sequence ID" value="NZ_VOSW01000019.1"/>
</dbReference>
<dbReference type="GO" id="GO:0016787">
    <property type="term" value="F:hydrolase activity"/>
    <property type="evidence" value="ECO:0007669"/>
    <property type="project" value="UniProtKB-KW"/>
</dbReference>
<reference evidence="2 3" key="1">
    <citation type="journal article" date="2020" name="Int. J. Syst. Evol. Microbiol.">
        <title>Paraburkholderia madseniana sp. nov., a phenolic acid-degrading bacterium isolated from acidic forest soil.</title>
        <authorList>
            <person name="Wilhelm R.C."/>
            <person name="Murphy S.J.L."/>
            <person name="Feriancek N.M."/>
            <person name="Karasz D.C."/>
            <person name="DeRito C.M."/>
            <person name="Newman J.D."/>
            <person name="Buckley D.H."/>
        </authorList>
    </citation>
    <scope>NUCLEOTIDE SEQUENCE [LARGE SCALE GENOMIC DNA]</scope>
    <source>
        <strain evidence="2 3">RP11</strain>
    </source>
</reference>
<evidence type="ECO:0000313" key="2">
    <source>
        <dbReference type="EMBL" id="KAE8759631.1"/>
    </source>
</evidence>
<keyword evidence="2" id="KW-0378">Hydrolase</keyword>
<dbReference type="EMBL" id="VOSW01000019">
    <property type="protein sequence ID" value="KAE8759631.1"/>
    <property type="molecule type" value="Genomic_DNA"/>
</dbReference>
<comment type="caution">
    <text evidence="2">The sequence shown here is derived from an EMBL/GenBank/DDBJ whole genome shotgun (WGS) entry which is preliminary data.</text>
</comment>
<protein>
    <submittedName>
        <fullName evidence="2">Alpha/beta hydrolase</fullName>
    </submittedName>
</protein>
<gene>
    <name evidence="2" type="ORF">FSO04_12045</name>
</gene>
<dbReference type="AlphaFoldDB" id="A0A6N6WHY0"/>
<evidence type="ECO:0000313" key="3">
    <source>
        <dbReference type="Proteomes" id="UP000463700"/>
    </source>
</evidence>
<evidence type="ECO:0000256" key="1">
    <source>
        <dbReference type="SAM" id="MobiDB-lite"/>
    </source>
</evidence>
<organism evidence="2 3">
    <name type="scientific">Paraburkholderia madseniana</name>
    <dbReference type="NCBI Taxonomy" id="2599607"/>
    <lineage>
        <taxon>Bacteria</taxon>
        <taxon>Pseudomonadati</taxon>
        <taxon>Pseudomonadota</taxon>
        <taxon>Betaproteobacteria</taxon>
        <taxon>Burkholderiales</taxon>
        <taxon>Burkholderiaceae</taxon>
        <taxon>Paraburkholderia</taxon>
    </lineage>
</organism>
<dbReference type="Proteomes" id="UP000463700">
    <property type="component" value="Unassembled WGS sequence"/>
</dbReference>
<feature type="region of interest" description="Disordered" evidence="1">
    <location>
        <begin position="194"/>
        <end position="217"/>
    </location>
</feature>
<accession>A0A6N6WHY0</accession>
<proteinExistence type="predicted"/>
<sequence>MTHSQKDTIPELLVRNIPRGLVMAIEEALGVGAQRAFGGAKGMDQGHLPHIVGQLRHFHMNESFHRALTVGETNPTPIRGNGIVSGRSGVFTLARFNIPEGFWVNGRRSHTRRQMSFANKAIEPLVQPELFEEYSAPSEAVAFFVACFSGSLHVQPESPLSIQIAVPDRDMRGWLFREPVSAFLQRYELEQKPATQDDLAKPKLKKDKKQGKDGTTS</sequence>